<dbReference type="PIRSF" id="PIRSF036625">
    <property type="entry name" value="GAF_ANTAR"/>
    <property type="match status" value="1"/>
</dbReference>
<keyword evidence="4" id="KW-0804">Transcription</keyword>
<evidence type="ECO:0000256" key="3">
    <source>
        <dbReference type="ARBA" id="ARBA00023015"/>
    </source>
</evidence>
<protein>
    <recommendedName>
        <fullName evidence="5">ANTAR domain-containing protein</fullName>
    </recommendedName>
</protein>
<keyword evidence="1" id="KW-0808">Transferase</keyword>
<dbReference type="InterPro" id="IPR011006">
    <property type="entry name" value="CheY-like_superfamily"/>
</dbReference>
<dbReference type="PROSITE" id="PS50921">
    <property type="entry name" value="ANTAR"/>
    <property type="match status" value="1"/>
</dbReference>
<evidence type="ECO:0000313" key="7">
    <source>
        <dbReference type="Proteomes" id="UP001501509"/>
    </source>
</evidence>
<name>A0ABN3PXN9_9ACTN</name>
<sequence>MPGPAGRRRRRRDVRPPAGALQLLASSAEQINLLELFELEADIGPCLTAYRTGRPTHFIAPGPGDPLWEPLISRAARAGYHAVHAIPLHLRDHTAGVLNLFSHAPLALSRPNHDLARALADVTTIALLQRHALVREVTLNGQLQTALDSRVHIEQAKGIIATRQGITTDAAFEILRARARATNQKIADLARGITDTTTDPPPSGQDSN</sequence>
<feature type="domain" description="ANTAR" evidence="5">
    <location>
        <begin position="133"/>
        <end position="194"/>
    </location>
</feature>
<proteinExistence type="predicted"/>
<dbReference type="Proteomes" id="UP001501509">
    <property type="component" value="Unassembled WGS sequence"/>
</dbReference>
<dbReference type="SMART" id="SM01012">
    <property type="entry name" value="ANTAR"/>
    <property type="match status" value="1"/>
</dbReference>
<dbReference type="InterPro" id="IPR005561">
    <property type="entry name" value="ANTAR"/>
</dbReference>
<keyword evidence="3" id="KW-0805">Transcription regulation</keyword>
<evidence type="ECO:0000256" key="1">
    <source>
        <dbReference type="ARBA" id="ARBA00022679"/>
    </source>
</evidence>
<dbReference type="Pfam" id="PF13185">
    <property type="entry name" value="GAF_2"/>
    <property type="match status" value="1"/>
</dbReference>
<gene>
    <name evidence="6" type="ORF">GCM10010411_44640</name>
</gene>
<keyword evidence="7" id="KW-1185">Reference proteome</keyword>
<dbReference type="RefSeq" id="WP_344543685.1">
    <property type="nucleotide sequence ID" value="NZ_BAAATD010000005.1"/>
</dbReference>
<accession>A0ABN3PXN9</accession>
<dbReference type="InterPro" id="IPR012074">
    <property type="entry name" value="GAF_ANTAR"/>
</dbReference>
<evidence type="ECO:0000259" key="5">
    <source>
        <dbReference type="PROSITE" id="PS50921"/>
    </source>
</evidence>
<dbReference type="InterPro" id="IPR029016">
    <property type="entry name" value="GAF-like_dom_sf"/>
</dbReference>
<evidence type="ECO:0000256" key="2">
    <source>
        <dbReference type="ARBA" id="ARBA00022777"/>
    </source>
</evidence>
<dbReference type="EMBL" id="BAAATD010000005">
    <property type="protein sequence ID" value="GAA2605538.1"/>
    <property type="molecule type" value="Genomic_DNA"/>
</dbReference>
<dbReference type="Gene3D" id="3.30.450.40">
    <property type="match status" value="1"/>
</dbReference>
<dbReference type="InterPro" id="IPR003018">
    <property type="entry name" value="GAF"/>
</dbReference>
<reference evidence="6 7" key="1">
    <citation type="journal article" date="2019" name="Int. J. Syst. Evol. Microbiol.">
        <title>The Global Catalogue of Microorganisms (GCM) 10K type strain sequencing project: providing services to taxonomists for standard genome sequencing and annotation.</title>
        <authorList>
            <consortium name="The Broad Institute Genomics Platform"/>
            <consortium name="The Broad Institute Genome Sequencing Center for Infectious Disease"/>
            <person name="Wu L."/>
            <person name="Ma J."/>
        </authorList>
    </citation>
    <scope>NUCLEOTIDE SEQUENCE [LARGE SCALE GENOMIC DNA]</scope>
    <source>
        <strain evidence="6 7">JCM 6833</strain>
    </source>
</reference>
<organism evidence="6 7">
    <name type="scientific">Actinomadura fulvescens</name>
    <dbReference type="NCBI Taxonomy" id="46160"/>
    <lineage>
        <taxon>Bacteria</taxon>
        <taxon>Bacillati</taxon>
        <taxon>Actinomycetota</taxon>
        <taxon>Actinomycetes</taxon>
        <taxon>Streptosporangiales</taxon>
        <taxon>Thermomonosporaceae</taxon>
        <taxon>Actinomadura</taxon>
    </lineage>
</organism>
<dbReference type="Gene3D" id="1.10.10.10">
    <property type="entry name" value="Winged helix-like DNA-binding domain superfamily/Winged helix DNA-binding domain"/>
    <property type="match status" value="1"/>
</dbReference>
<dbReference type="Pfam" id="PF03861">
    <property type="entry name" value="ANTAR"/>
    <property type="match status" value="1"/>
</dbReference>
<evidence type="ECO:0000313" key="6">
    <source>
        <dbReference type="EMBL" id="GAA2605538.1"/>
    </source>
</evidence>
<dbReference type="SUPFAM" id="SSF52172">
    <property type="entry name" value="CheY-like"/>
    <property type="match status" value="1"/>
</dbReference>
<evidence type="ECO:0000256" key="4">
    <source>
        <dbReference type="ARBA" id="ARBA00023163"/>
    </source>
</evidence>
<comment type="caution">
    <text evidence="6">The sequence shown here is derived from an EMBL/GenBank/DDBJ whole genome shotgun (WGS) entry which is preliminary data.</text>
</comment>
<keyword evidence="2" id="KW-0418">Kinase</keyword>
<dbReference type="SUPFAM" id="SSF55781">
    <property type="entry name" value="GAF domain-like"/>
    <property type="match status" value="1"/>
</dbReference>
<dbReference type="InterPro" id="IPR036388">
    <property type="entry name" value="WH-like_DNA-bd_sf"/>
</dbReference>